<evidence type="ECO:0000313" key="2">
    <source>
        <dbReference type="Proteomes" id="UP000636949"/>
    </source>
</evidence>
<evidence type="ECO:0000313" key="1">
    <source>
        <dbReference type="EMBL" id="GGF94734.1"/>
    </source>
</evidence>
<dbReference type="AlphaFoldDB" id="A0A8J3E8L5"/>
<dbReference type="InterPro" id="IPR007801">
    <property type="entry name" value="MbnB/TglH/ChrH"/>
</dbReference>
<dbReference type="Gene3D" id="3.20.20.150">
    <property type="entry name" value="Divalent-metal-dependent TIM barrel enzymes"/>
    <property type="match status" value="1"/>
</dbReference>
<protein>
    <recommendedName>
        <fullName evidence="3">DUF692 domain-containing protein</fullName>
    </recommendedName>
</protein>
<proteinExistence type="predicted"/>
<dbReference type="PANTHER" id="PTHR42194:SF1">
    <property type="entry name" value="UPF0276 PROTEIN HI_1600"/>
    <property type="match status" value="1"/>
</dbReference>
<dbReference type="Proteomes" id="UP000636949">
    <property type="component" value="Unassembled WGS sequence"/>
</dbReference>
<name>A0A8J3E8L5_9GAMM</name>
<dbReference type="Pfam" id="PF05114">
    <property type="entry name" value="MbnB_TglH_ChrH"/>
    <property type="match status" value="1"/>
</dbReference>
<dbReference type="OrthoDB" id="9763101at2"/>
<evidence type="ECO:0008006" key="3">
    <source>
        <dbReference type="Google" id="ProtNLM"/>
    </source>
</evidence>
<keyword evidence="2" id="KW-1185">Reference proteome</keyword>
<dbReference type="NCBIfam" id="NF003818">
    <property type="entry name" value="PRK05409.1"/>
    <property type="match status" value="1"/>
</dbReference>
<sequence>MRSIAQSDYGIGLRHEHLQTLADEPVHELIDFLELAPENWINMGGSYHHLLEKIADKYPLVAHGLSLSIGSAVKLNTSFLKEIKSFLDQYNITVYSEHLSFSQDNTGYLYELLPIPRYKEALSYLANRIDQVQTIIKRPLVLENVSYYHSYPDQMPEHEFIQELIKLSGCQLLLDINNVYVNSVNHNYNALDFIKHMPSKAISYYHLAGHLQEHGDFLLDTHGTEVTSEVLALTQETIKLHGNKPILLERDNNVPPLNQLCDELLKIKQEVHHYA</sequence>
<dbReference type="RefSeq" id="WP_117002030.1">
    <property type="nucleotide sequence ID" value="NZ_BMJS01000008.1"/>
</dbReference>
<dbReference type="EMBL" id="BMJS01000008">
    <property type="protein sequence ID" value="GGF94734.1"/>
    <property type="molecule type" value="Genomic_DNA"/>
</dbReference>
<reference evidence="1" key="1">
    <citation type="journal article" date="2014" name="Int. J. Syst. Evol. Microbiol.">
        <title>Complete genome sequence of Corynebacterium casei LMG S-19264T (=DSM 44701T), isolated from a smear-ripened cheese.</title>
        <authorList>
            <consortium name="US DOE Joint Genome Institute (JGI-PGF)"/>
            <person name="Walter F."/>
            <person name="Albersmeier A."/>
            <person name="Kalinowski J."/>
            <person name="Ruckert C."/>
        </authorList>
    </citation>
    <scope>NUCLEOTIDE SEQUENCE</scope>
    <source>
        <strain evidence="1">CGMCC 1.15758</strain>
    </source>
</reference>
<accession>A0A8J3E8L5</accession>
<comment type="caution">
    <text evidence="1">The sequence shown here is derived from an EMBL/GenBank/DDBJ whole genome shotgun (WGS) entry which is preliminary data.</text>
</comment>
<dbReference type="SUPFAM" id="SSF51658">
    <property type="entry name" value="Xylose isomerase-like"/>
    <property type="match status" value="1"/>
</dbReference>
<organism evidence="1 2">
    <name type="scientific">Cysteiniphilum litorale</name>
    <dbReference type="NCBI Taxonomy" id="2056700"/>
    <lineage>
        <taxon>Bacteria</taxon>
        <taxon>Pseudomonadati</taxon>
        <taxon>Pseudomonadota</taxon>
        <taxon>Gammaproteobacteria</taxon>
        <taxon>Thiotrichales</taxon>
        <taxon>Fastidiosibacteraceae</taxon>
        <taxon>Cysteiniphilum</taxon>
    </lineage>
</organism>
<dbReference type="PANTHER" id="PTHR42194">
    <property type="entry name" value="UPF0276 PROTEIN HI_1600"/>
    <property type="match status" value="1"/>
</dbReference>
<gene>
    <name evidence="1" type="ORF">GCM10010995_09960</name>
</gene>
<reference evidence="1" key="2">
    <citation type="submission" date="2020-09" db="EMBL/GenBank/DDBJ databases">
        <authorList>
            <person name="Sun Q."/>
            <person name="Zhou Y."/>
        </authorList>
    </citation>
    <scope>NUCLEOTIDE SEQUENCE</scope>
    <source>
        <strain evidence="1">CGMCC 1.15758</strain>
    </source>
</reference>
<dbReference type="InterPro" id="IPR036237">
    <property type="entry name" value="Xyl_isomerase-like_sf"/>
</dbReference>